<comment type="caution">
    <text evidence="10">The sequence shown here is derived from an EMBL/GenBank/DDBJ whole genome shotgun (WGS) entry which is preliminary data.</text>
</comment>
<keyword evidence="11" id="KW-1185">Reference proteome</keyword>
<dbReference type="InterPro" id="IPR048454">
    <property type="entry name" value="YetF_N"/>
</dbReference>
<name>A0ABT4DDA8_9CLOT</name>
<keyword evidence="4 7" id="KW-0812">Transmembrane</keyword>
<keyword evidence="6 7" id="KW-0472">Membrane</keyword>
<feature type="transmembrane region" description="Helical" evidence="7">
    <location>
        <begin position="33"/>
        <end position="51"/>
    </location>
</feature>
<sequence length="235" mass="26701">MNEALVVAVRAIISFFTLLIFTRIMGKQQIGQITFFDYVLGITIGSLAAPLTSDLNSAAWPHWIGLLVWIVLGMLMQVISIKSKDISQYINDKPIITVYDGKVVGNNLKKSKFTFDELLQQLRLKEIFDINEVKLAVIETNGQLSVFKKDQFENLISSMNIPSSDNSNNEVIFNGIVIDSNLSKFNLTEDWLLNEIKKLGVDNPVEIFYAFLDKNKKLRINTYKNQIVSSKDIFK</sequence>
<dbReference type="Proteomes" id="UP001144612">
    <property type="component" value="Unassembled WGS sequence"/>
</dbReference>
<evidence type="ECO:0000256" key="3">
    <source>
        <dbReference type="ARBA" id="ARBA00022475"/>
    </source>
</evidence>
<proteinExistence type="inferred from homology"/>
<dbReference type="InterPro" id="IPR023090">
    <property type="entry name" value="UPF0702_alpha/beta_dom_sf"/>
</dbReference>
<dbReference type="Gene3D" id="3.30.240.20">
    <property type="entry name" value="bsu07140 like domains"/>
    <property type="match status" value="2"/>
</dbReference>
<gene>
    <name evidence="10" type="ORF">OW729_16895</name>
</gene>
<dbReference type="Pfam" id="PF20730">
    <property type="entry name" value="YetF_N"/>
    <property type="match status" value="1"/>
</dbReference>
<feature type="domain" description="YetF C-terminal" evidence="8">
    <location>
        <begin position="82"/>
        <end position="210"/>
    </location>
</feature>
<dbReference type="PANTHER" id="PTHR34582">
    <property type="entry name" value="UPF0702 TRANSMEMBRANE PROTEIN YCAP"/>
    <property type="match status" value="1"/>
</dbReference>
<keyword evidence="3" id="KW-1003">Cell membrane</keyword>
<comment type="similarity">
    <text evidence="2">Belongs to the UPF0702 family.</text>
</comment>
<feature type="domain" description="YetF-like N-terminal transmembrane" evidence="9">
    <location>
        <begin position="7"/>
        <end position="79"/>
    </location>
</feature>
<evidence type="ECO:0000313" key="11">
    <source>
        <dbReference type="Proteomes" id="UP001144612"/>
    </source>
</evidence>
<evidence type="ECO:0000256" key="5">
    <source>
        <dbReference type="ARBA" id="ARBA00022989"/>
    </source>
</evidence>
<evidence type="ECO:0000256" key="1">
    <source>
        <dbReference type="ARBA" id="ARBA00004651"/>
    </source>
</evidence>
<feature type="transmembrane region" description="Helical" evidence="7">
    <location>
        <begin position="6"/>
        <end position="26"/>
    </location>
</feature>
<evidence type="ECO:0000259" key="9">
    <source>
        <dbReference type="Pfam" id="PF20730"/>
    </source>
</evidence>
<dbReference type="InterPro" id="IPR007353">
    <property type="entry name" value="DUF421"/>
</dbReference>
<evidence type="ECO:0000256" key="6">
    <source>
        <dbReference type="ARBA" id="ARBA00023136"/>
    </source>
</evidence>
<feature type="transmembrane region" description="Helical" evidence="7">
    <location>
        <begin position="63"/>
        <end position="81"/>
    </location>
</feature>
<dbReference type="Pfam" id="PF04239">
    <property type="entry name" value="DUF421"/>
    <property type="match status" value="1"/>
</dbReference>
<organism evidence="10 11">
    <name type="scientific">Clostridium brassicae</name>
    <dbReference type="NCBI Taxonomy" id="2999072"/>
    <lineage>
        <taxon>Bacteria</taxon>
        <taxon>Bacillati</taxon>
        <taxon>Bacillota</taxon>
        <taxon>Clostridia</taxon>
        <taxon>Eubacteriales</taxon>
        <taxon>Clostridiaceae</taxon>
        <taxon>Clostridium</taxon>
    </lineage>
</organism>
<evidence type="ECO:0000313" key="10">
    <source>
        <dbReference type="EMBL" id="MCY6960297.1"/>
    </source>
</evidence>
<evidence type="ECO:0000256" key="4">
    <source>
        <dbReference type="ARBA" id="ARBA00022692"/>
    </source>
</evidence>
<accession>A0ABT4DDA8</accession>
<evidence type="ECO:0000256" key="7">
    <source>
        <dbReference type="SAM" id="Phobius"/>
    </source>
</evidence>
<comment type="subcellular location">
    <subcellularLocation>
        <location evidence="1">Cell membrane</location>
        <topology evidence="1">Multi-pass membrane protein</topology>
    </subcellularLocation>
</comment>
<reference evidence="10" key="1">
    <citation type="submission" date="2022-12" db="EMBL/GenBank/DDBJ databases">
        <title>Clostridium sp. nov., isolated from industrial wastewater.</title>
        <authorList>
            <person name="Jiayan W."/>
        </authorList>
    </citation>
    <scope>NUCLEOTIDE SEQUENCE</scope>
    <source>
        <strain evidence="10">ZC22-4</strain>
    </source>
</reference>
<dbReference type="PANTHER" id="PTHR34582:SF7">
    <property type="entry name" value="UPF0702 TRANSMEMBRANE PROTEIN YDFS"/>
    <property type="match status" value="1"/>
</dbReference>
<keyword evidence="5 7" id="KW-1133">Transmembrane helix</keyword>
<evidence type="ECO:0000256" key="2">
    <source>
        <dbReference type="ARBA" id="ARBA00006448"/>
    </source>
</evidence>
<protein>
    <submittedName>
        <fullName evidence="10">DUF421 domain-containing protein</fullName>
    </submittedName>
</protein>
<dbReference type="RefSeq" id="WP_268062734.1">
    <property type="nucleotide sequence ID" value="NZ_JAPQFJ010000024.1"/>
</dbReference>
<evidence type="ECO:0000259" key="8">
    <source>
        <dbReference type="Pfam" id="PF04239"/>
    </source>
</evidence>
<dbReference type="EMBL" id="JAPQFJ010000024">
    <property type="protein sequence ID" value="MCY6960297.1"/>
    <property type="molecule type" value="Genomic_DNA"/>
</dbReference>